<name>T1K7E2_TETUR</name>
<dbReference type="EnsemblMetazoa" id="tetur06g03910.1">
    <property type="protein sequence ID" value="tetur06g03910.1"/>
    <property type="gene ID" value="tetur06g03910"/>
</dbReference>
<evidence type="ECO:0000313" key="1">
    <source>
        <dbReference type="EnsemblMetazoa" id="tetur06g03910.1"/>
    </source>
</evidence>
<proteinExistence type="predicted"/>
<dbReference type="AlphaFoldDB" id="T1K7E2"/>
<organism evidence="1 2">
    <name type="scientific">Tetranychus urticae</name>
    <name type="common">Two-spotted spider mite</name>
    <dbReference type="NCBI Taxonomy" id="32264"/>
    <lineage>
        <taxon>Eukaryota</taxon>
        <taxon>Metazoa</taxon>
        <taxon>Ecdysozoa</taxon>
        <taxon>Arthropoda</taxon>
        <taxon>Chelicerata</taxon>
        <taxon>Arachnida</taxon>
        <taxon>Acari</taxon>
        <taxon>Acariformes</taxon>
        <taxon>Trombidiformes</taxon>
        <taxon>Prostigmata</taxon>
        <taxon>Eleutherengona</taxon>
        <taxon>Raphignathae</taxon>
        <taxon>Tetranychoidea</taxon>
        <taxon>Tetranychidae</taxon>
        <taxon>Tetranychus</taxon>
    </lineage>
</organism>
<dbReference type="EMBL" id="CAEY01001803">
    <property type="status" value="NOT_ANNOTATED_CDS"/>
    <property type="molecule type" value="Genomic_DNA"/>
</dbReference>
<dbReference type="Proteomes" id="UP000015104">
    <property type="component" value="Unassembled WGS sequence"/>
</dbReference>
<sequence>MRLKMEPLHHQSLKTARIIPVPVHTHLLHQKMNEFI</sequence>
<reference evidence="2" key="1">
    <citation type="submission" date="2011-08" db="EMBL/GenBank/DDBJ databases">
        <authorList>
            <person name="Rombauts S."/>
        </authorList>
    </citation>
    <scope>NUCLEOTIDE SEQUENCE</scope>
    <source>
        <strain evidence="2">London</strain>
    </source>
</reference>
<evidence type="ECO:0000313" key="2">
    <source>
        <dbReference type="Proteomes" id="UP000015104"/>
    </source>
</evidence>
<reference evidence="1" key="2">
    <citation type="submission" date="2015-06" db="UniProtKB">
        <authorList>
            <consortium name="EnsemblMetazoa"/>
        </authorList>
    </citation>
    <scope>IDENTIFICATION</scope>
</reference>
<accession>T1K7E2</accession>
<keyword evidence="2" id="KW-1185">Reference proteome</keyword>
<protein>
    <submittedName>
        <fullName evidence="1">Uncharacterized protein</fullName>
    </submittedName>
</protein>
<dbReference type="HOGENOM" id="CLU_3360303_0_0_1"/>